<accession>A0A0G4J4X7</accession>
<name>A0A0G4J4X7_PLABS</name>
<dbReference type="EMBL" id="CDSF01000128">
    <property type="protein sequence ID" value="CEP02444.1"/>
    <property type="molecule type" value="Genomic_DNA"/>
</dbReference>
<gene>
    <name evidence="3" type="ORF">PBRA_009028</name>
    <name evidence="4" type="ORF">PLBR_LOCUS1592</name>
</gene>
<dbReference type="OrthoDB" id="10509341at2759"/>
<keyword evidence="1" id="KW-0472">Membrane</keyword>
<proteinExistence type="predicted"/>
<organism evidence="3 5">
    <name type="scientific">Plasmodiophora brassicae</name>
    <name type="common">Clubroot disease agent</name>
    <dbReference type="NCBI Taxonomy" id="37360"/>
    <lineage>
        <taxon>Eukaryota</taxon>
        <taxon>Sar</taxon>
        <taxon>Rhizaria</taxon>
        <taxon>Endomyxa</taxon>
        <taxon>Phytomyxea</taxon>
        <taxon>Plasmodiophorida</taxon>
        <taxon>Plasmodiophoridae</taxon>
        <taxon>Plasmodiophora</taxon>
    </lineage>
</organism>
<keyword evidence="1" id="KW-0812">Transmembrane</keyword>
<dbReference type="AlphaFoldDB" id="A0A0G4J4X7"/>
<evidence type="ECO:0000256" key="1">
    <source>
        <dbReference type="SAM" id="Phobius"/>
    </source>
</evidence>
<evidence type="ECO:0000313" key="5">
    <source>
        <dbReference type="Proteomes" id="UP000039324"/>
    </source>
</evidence>
<dbReference type="GO" id="GO:0007165">
    <property type="term" value="P:signal transduction"/>
    <property type="evidence" value="ECO:0007669"/>
    <property type="project" value="InterPro"/>
</dbReference>
<dbReference type="EMBL" id="OVEO01000002">
    <property type="protein sequence ID" value="SPQ94377.1"/>
    <property type="molecule type" value="Genomic_DNA"/>
</dbReference>
<keyword evidence="5" id="KW-1185">Reference proteome</keyword>
<feature type="domain" description="TIR" evidence="2">
    <location>
        <begin position="27"/>
        <end position="157"/>
    </location>
</feature>
<dbReference type="Pfam" id="PF13676">
    <property type="entry name" value="TIR_2"/>
    <property type="match status" value="1"/>
</dbReference>
<feature type="transmembrane region" description="Helical" evidence="1">
    <location>
        <begin position="230"/>
        <end position="263"/>
    </location>
</feature>
<keyword evidence="4" id="KW-0496">Mitochondrion</keyword>
<protein>
    <recommendedName>
        <fullName evidence="2">TIR domain-containing protein</fullName>
    </recommendedName>
</protein>
<dbReference type="Proteomes" id="UP000290189">
    <property type="component" value="Unassembled WGS sequence"/>
</dbReference>
<evidence type="ECO:0000313" key="4">
    <source>
        <dbReference type="EMBL" id="SPQ94377.1"/>
    </source>
</evidence>
<dbReference type="Gene3D" id="3.40.50.10140">
    <property type="entry name" value="Toll/interleukin-1 receptor homology (TIR) domain"/>
    <property type="match status" value="1"/>
</dbReference>
<dbReference type="InterPro" id="IPR000157">
    <property type="entry name" value="TIR_dom"/>
</dbReference>
<evidence type="ECO:0000259" key="2">
    <source>
        <dbReference type="SMART" id="SM00255"/>
    </source>
</evidence>
<dbReference type="InterPro" id="IPR035897">
    <property type="entry name" value="Toll_tir_struct_dom_sf"/>
</dbReference>
<geneLocation type="mitochondrion" evidence="4"/>
<sequence length="268" mass="30647">MAEKNVVRNFFLNKSTNLADAVRDGQNASVKVAFARQDKSFVQMLVSTLKAQSRNVWVDWEDVPPSTDWLEEINRAIERSDVFLLVLSPDSIRTEVIGWEIEHAVKNGKRIVPIVCRDVEYSEVPPEVAKLEWIIFQEGPENVEAAMKLLQKALDAELHHLKYHTVILQRALVWSNRDFDKFSLLVGDDLERAKTWQAAAALGKDPKPIALHMAYVTASAMMSTTTRRRYLVAVFFLFTVVICIVWPSWGVFFFALVFAHLFVYFASQ</sequence>
<dbReference type="Proteomes" id="UP000039324">
    <property type="component" value="Unassembled WGS sequence"/>
</dbReference>
<reference evidence="4 6" key="2">
    <citation type="submission" date="2018-03" db="EMBL/GenBank/DDBJ databases">
        <authorList>
            <person name="Fogelqvist J."/>
        </authorList>
    </citation>
    <scope>NUCLEOTIDE SEQUENCE [LARGE SCALE GENOMIC DNA]</scope>
</reference>
<dbReference type="SUPFAM" id="SSF52200">
    <property type="entry name" value="Toll/Interleukin receptor TIR domain"/>
    <property type="match status" value="1"/>
</dbReference>
<dbReference type="SMART" id="SM00255">
    <property type="entry name" value="TIR"/>
    <property type="match status" value="1"/>
</dbReference>
<evidence type="ECO:0000313" key="6">
    <source>
        <dbReference type="Proteomes" id="UP000290189"/>
    </source>
</evidence>
<keyword evidence="1" id="KW-1133">Transmembrane helix</keyword>
<reference evidence="3 5" key="1">
    <citation type="submission" date="2015-02" db="EMBL/GenBank/DDBJ databases">
        <authorList>
            <person name="Chooi Y.-H."/>
        </authorList>
    </citation>
    <scope>NUCLEOTIDE SEQUENCE [LARGE SCALE GENOMIC DNA]</scope>
    <source>
        <strain evidence="3">E3</strain>
    </source>
</reference>
<dbReference type="STRING" id="37360.A0A0G4J4X7"/>
<evidence type="ECO:0000313" key="3">
    <source>
        <dbReference type="EMBL" id="CEP02444.1"/>
    </source>
</evidence>